<keyword evidence="1" id="KW-0812">Transmembrane</keyword>
<dbReference type="EMBL" id="JH159155">
    <property type="protein sequence ID" value="EGZ16251.1"/>
    <property type="molecule type" value="Genomic_DNA"/>
</dbReference>
<gene>
    <name evidence="2" type="ORF">PHYSODRAFT_505097</name>
</gene>
<accession>G4ZLG9</accession>
<feature type="transmembrane region" description="Helical" evidence="1">
    <location>
        <begin position="245"/>
        <end position="270"/>
    </location>
</feature>
<organism evidence="2 3">
    <name type="scientific">Phytophthora sojae (strain P6497)</name>
    <name type="common">Soybean stem and root rot agent</name>
    <name type="synonym">Phytophthora megasperma f. sp. glycines</name>
    <dbReference type="NCBI Taxonomy" id="1094619"/>
    <lineage>
        <taxon>Eukaryota</taxon>
        <taxon>Sar</taxon>
        <taxon>Stramenopiles</taxon>
        <taxon>Oomycota</taxon>
        <taxon>Peronosporomycetes</taxon>
        <taxon>Peronosporales</taxon>
        <taxon>Peronosporaceae</taxon>
        <taxon>Phytophthora</taxon>
    </lineage>
</organism>
<dbReference type="GeneID" id="20658432"/>
<protein>
    <recommendedName>
        <fullName evidence="4">EGF-like domain-containing protein</fullName>
    </recommendedName>
</protein>
<reference evidence="2 3" key="1">
    <citation type="journal article" date="2006" name="Science">
        <title>Phytophthora genome sequences uncover evolutionary origins and mechanisms of pathogenesis.</title>
        <authorList>
            <person name="Tyler B.M."/>
            <person name="Tripathy S."/>
            <person name="Zhang X."/>
            <person name="Dehal P."/>
            <person name="Jiang R.H."/>
            <person name="Aerts A."/>
            <person name="Arredondo F.D."/>
            <person name="Baxter L."/>
            <person name="Bensasson D."/>
            <person name="Beynon J.L."/>
            <person name="Chapman J."/>
            <person name="Damasceno C.M."/>
            <person name="Dorrance A.E."/>
            <person name="Dou D."/>
            <person name="Dickerman A.W."/>
            <person name="Dubchak I.L."/>
            <person name="Garbelotto M."/>
            <person name="Gijzen M."/>
            <person name="Gordon S.G."/>
            <person name="Govers F."/>
            <person name="Grunwald N.J."/>
            <person name="Huang W."/>
            <person name="Ivors K.L."/>
            <person name="Jones R.W."/>
            <person name="Kamoun S."/>
            <person name="Krampis K."/>
            <person name="Lamour K.H."/>
            <person name="Lee M.K."/>
            <person name="McDonald W.H."/>
            <person name="Medina M."/>
            <person name="Meijer H.J."/>
            <person name="Nordberg E.K."/>
            <person name="Maclean D.J."/>
            <person name="Ospina-Giraldo M.D."/>
            <person name="Morris P.F."/>
            <person name="Phuntumart V."/>
            <person name="Putnam N.H."/>
            <person name="Rash S."/>
            <person name="Rose J.K."/>
            <person name="Sakihama Y."/>
            <person name="Salamov A.A."/>
            <person name="Savidor A."/>
            <person name="Scheuring C.F."/>
            <person name="Smith B.M."/>
            <person name="Sobral B.W."/>
            <person name="Terry A."/>
            <person name="Torto-Alalibo T.A."/>
            <person name="Win J."/>
            <person name="Xu Z."/>
            <person name="Zhang H."/>
            <person name="Grigoriev I.V."/>
            <person name="Rokhsar D.S."/>
            <person name="Boore J.L."/>
        </authorList>
    </citation>
    <scope>NUCLEOTIDE SEQUENCE [LARGE SCALE GENOMIC DNA]</scope>
    <source>
        <strain evidence="2 3">P6497</strain>
    </source>
</reference>
<evidence type="ECO:0008006" key="4">
    <source>
        <dbReference type="Google" id="ProtNLM"/>
    </source>
</evidence>
<dbReference type="AlphaFoldDB" id="G4ZLG9"/>
<evidence type="ECO:0000313" key="2">
    <source>
        <dbReference type="EMBL" id="EGZ16251.1"/>
    </source>
</evidence>
<dbReference type="Proteomes" id="UP000002640">
    <property type="component" value="Unassembled WGS sequence"/>
</dbReference>
<evidence type="ECO:0000313" key="3">
    <source>
        <dbReference type="Proteomes" id="UP000002640"/>
    </source>
</evidence>
<name>G4ZLG9_PHYSP</name>
<dbReference type="InParanoid" id="G4ZLG9"/>
<dbReference type="STRING" id="1094619.G4ZLG9"/>
<keyword evidence="3" id="KW-1185">Reference proteome</keyword>
<evidence type="ECO:0000256" key="1">
    <source>
        <dbReference type="SAM" id="Phobius"/>
    </source>
</evidence>
<feature type="transmembrane region" description="Helical" evidence="1">
    <location>
        <begin position="200"/>
        <end position="224"/>
    </location>
</feature>
<dbReference type="KEGG" id="psoj:PHYSODRAFT_505097"/>
<sequence>MTITGAAPAHYDPNFACCGGCSSSKRADAYNDKLATGSLVFIWDIKLKTDPQPVCTLTFPYDPALNEQVGERRVRSGRLVGTSYPIDNDYDYLCCEQRGQCLALNEDASGKCQCVKRWGFTGDHCQDSVYDIAEVANAKVFPNATNLSSVDHLLPDLRAYLLSFDYDSAISSASTSDTSSGFLDILETGSYRQFGWATTAYFVLAAAFFAISFIFHLLWTFCFFKCGCRRRNPLEKPKIYSKLQKIVWGTFMTLFLLLGSATAIMTLFVLHNDIEPLVAKVFTLLNDTFPSNLSTFEENFLSPMDELLADGYEDSNGESFLLPDIQERSLTDLELHVFLDKQSYAEDVIGNPVFDLLDPLTSYSVLYPTVNNDSVDCEYMNITQPSELSRMTIGGQTGCFKCKTCLTIVDLVSEAKTSWRKNIFEVQIDMLTAKHQLEDFSLARKTLTPAIQSFLDRMHLMCSDFLVVNGRLTSGYDTVASEIRQFSLFGLYALCGLCGVAFILTISAFAHGILTGRRKVGRAACIFSEIAFLVALILVGLLYTMSVMAQDAIIVLQRLDQNTYAFLPSTQSAEDVNRLLFDQNFVEATDMVETLAFSDTIRVPPHPTPANDDPDRFSFTALYDMPKLFALEKLTADSDQALVELFAWSQDFAESHYDQLKVLALSDSDVPTPYNATLHQDLLNSTVQTLMDPDGDGELVTADDLLTIQTVFNESWRGVPDEGVSINKDIQSEWLVVAQLYFQKQKLESYVAAVSSFIAKIHPLLDDLRVKTEAMEDAEFQLKMPVEFVTDSVRSSKLGDCNYNGNCAWFRAALNELFELFQQILLKAERASITCAVSAVALLLAVLSTNAFTSRQRRVVVKVYSSN</sequence>
<dbReference type="OMA" id="SYRQFGW"/>
<dbReference type="RefSeq" id="XP_009530000.1">
    <property type="nucleotide sequence ID" value="XM_009531705.1"/>
</dbReference>
<keyword evidence="1" id="KW-1133">Transmembrane helix</keyword>
<keyword evidence="1" id="KW-0472">Membrane</keyword>
<feature type="transmembrane region" description="Helical" evidence="1">
    <location>
        <begin position="526"/>
        <end position="549"/>
    </location>
</feature>
<proteinExistence type="predicted"/>
<feature type="transmembrane region" description="Helical" evidence="1">
    <location>
        <begin position="831"/>
        <end position="852"/>
    </location>
</feature>
<feature type="transmembrane region" description="Helical" evidence="1">
    <location>
        <begin position="489"/>
        <end position="514"/>
    </location>
</feature>